<evidence type="ECO:0000259" key="15">
    <source>
        <dbReference type="SMART" id="SM00839"/>
    </source>
</evidence>
<feature type="domain" description="Glutamate/phenylalanine/leucine/valine/L-tryptophan dehydrogenase C-terminal" evidence="15">
    <location>
        <begin position="154"/>
        <end position="361"/>
    </location>
</feature>
<evidence type="ECO:0000256" key="1">
    <source>
        <dbReference type="ARBA" id="ARBA00004496"/>
    </source>
</evidence>
<dbReference type="Gene3D" id="3.40.50.720">
    <property type="entry name" value="NAD(P)-binding Rossmann-like Domain"/>
    <property type="match status" value="1"/>
</dbReference>
<evidence type="ECO:0000313" key="16">
    <source>
        <dbReference type="EMBL" id="CCK24511.1"/>
    </source>
</evidence>
<evidence type="ECO:0000256" key="12">
    <source>
        <dbReference type="PIRSR" id="PIRSR000188-2"/>
    </source>
</evidence>
<dbReference type="InterPro" id="IPR006095">
    <property type="entry name" value="Glu/Leu/Phe/Val/Trp_DH"/>
</dbReference>
<dbReference type="RefSeq" id="WP_015654916.1">
    <property type="nucleotide sequence ID" value="NC_020504.1"/>
</dbReference>
<evidence type="ECO:0000256" key="8">
    <source>
        <dbReference type="ARBA" id="ARBA00023002"/>
    </source>
</evidence>
<dbReference type="GO" id="GO:0043837">
    <property type="term" value="F:valine dehydrogenase (NAD+) activity"/>
    <property type="evidence" value="ECO:0007669"/>
    <property type="project" value="UniProtKB-EC"/>
</dbReference>
<comment type="subcellular location">
    <subcellularLocation>
        <location evidence="1">Cytoplasm</location>
    </subcellularLocation>
</comment>
<dbReference type="PANTHER" id="PTHR42722">
    <property type="entry name" value="LEUCINE DEHYDROGENASE"/>
    <property type="match status" value="1"/>
</dbReference>
<keyword evidence="12" id="KW-0547">Nucleotide-binding</keyword>
<dbReference type="PIRSF" id="PIRSF000188">
    <property type="entry name" value="Phe_leu_dh"/>
    <property type="match status" value="1"/>
</dbReference>
<dbReference type="UniPathway" id="UPA00362"/>
<evidence type="ECO:0000256" key="5">
    <source>
        <dbReference type="ARBA" id="ARBA00012136"/>
    </source>
</evidence>
<evidence type="ECO:0000256" key="2">
    <source>
        <dbReference type="ARBA" id="ARBA00005109"/>
    </source>
</evidence>
<keyword evidence="17" id="KW-1185">Reference proteome</keyword>
<evidence type="ECO:0000256" key="3">
    <source>
        <dbReference type="ARBA" id="ARBA00006382"/>
    </source>
</evidence>
<proteinExistence type="inferred from homology"/>
<evidence type="ECO:0000313" key="17">
    <source>
        <dbReference type="Proteomes" id="UP000008043"/>
    </source>
</evidence>
<evidence type="ECO:0000256" key="9">
    <source>
        <dbReference type="ARBA" id="ARBA00023027"/>
    </source>
</evidence>
<dbReference type="InterPro" id="IPR036291">
    <property type="entry name" value="NAD(P)-bd_dom_sf"/>
</dbReference>
<dbReference type="PRINTS" id="PR00082">
    <property type="entry name" value="GLFDHDRGNASE"/>
</dbReference>
<dbReference type="EMBL" id="HE971709">
    <property type="protein sequence ID" value="CCK24511.1"/>
    <property type="molecule type" value="Genomic_DNA"/>
</dbReference>
<comment type="catalytic activity">
    <reaction evidence="10">
        <text>L-valine + NAD(+) + H2O = 3-methyl-2-oxobutanoate + NH4(+) + NADH + H(+)</text>
        <dbReference type="Rhea" id="RHEA:30763"/>
        <dbReference type="ChEBI" id="CHEBI:11851"/>
        <dbReference type="ChEBI" id="CHEBI:15377"/>
        <dbReference type="ChEBI" id="CHEBI:15378"/>
        <dbReference type="ChEBI" id="CHEBI:28938"/>
        <dbReference type="ChEBI" id="CHEBI:57540"/>
        <dbReference type="ChEBI" id="CHEBI:57762"/>
        <dbReference type="ChEBI" id="CHEBI:57945"/>
        <dbReference type="EC" id="1.4.1.23"/>
    </reaction>
</comment>
<keyword evidence="9 12" id="KW-0520">NAD</keyword>
<evidence type="ECO:0000256" key="4">
    <source>
        <dbReference type="ARBA" id="ARBA00011738"/>
    </source>
</evidence>
<comment type="pathway">
    <text evidence="2">Amino-acid degradation; L-valine degradation.</text>
</comment>
<dbReference type="Gene3D" id="3.40.50.10860">
    <property type="entry name" value="Leucine Dehydrogenase, chain A, domain 1"/>
    <property type="match status" value="1"/>
</dbReference>
<dbReference type="Proteomes" id="UP000008043">
    <property type="component" value="Chromosome"/>
</dbReference>
<feature type="binding site" evidence="12">
    <location>
        <begin position="190"/>
        <end position="195"/>
    </location>
    <ligand>
        <name>NAD(+)</name>
        <dbReference type="ChEBI" id="CHEBI:57540"/>
    </ligand>
</feature>
<dbReference type="Pfam" id="PF02812">
    <property type="entry name" value="ELFV_dehydrog_N"/>
    <property type="match status" value="1"/>
</dbReference>
<dbReference type="KEGG" id="sdv:BN159_0132"/>
<sequence length="391" mass="39926">MTVALEQALSLNIPNPSHELVQVVRGSRSGLAINVAIHSTALGPAAGGCRIAHYADPAAAIADALRLAAAMTEKNALAGLEHGGAKAVVALPTAARPAGEERTALLHDLGDAIESLGGRYIAGPDVGSSPVDMSVIGSRTTHVCCRPVEDGGSGDSSLHTARGTLAALGAVADEAFGSPELAGRTFGVIGLGAVGAHVARLLDRAGARLVVTDVKAARRSLAEELGATWVDPDDALTAEVDILVPAALGGLLTAGTVPLLRCAAIAGPANNQLDETATARLLAARGILWAPDVVVSSGGVIHATGVELRQESEERLTERIQGIAATLRQVFHTARTHRTTPAIAARQLAEQRVRHGRSSPTRSAALPLTSRAAGPMESEPPTSHATTKRGC</sequence>
<dbReference type="AlphaFoldDB" id="K4QSE5"/>
<dbReference type="PATRIC" id="fig|1214101.3.peg.130"/>
<comment type="similarity">
    <text evidence="3 13">Belongs to the Glu/Leu/Phe/Val dehydrogenases family.</text>
</comment>
<dbReference type="SUPFAM" id="SSF51735">
    <property type="entry name" value="NAD(P)-binding Rossmann-fold domains"/>
    <property type="match status" value="1"/>
</dbReference>
<reference evidence="16 17" key="1">
    <citation type="journal article" date="2012" name="J. Bacteriol.">
        <title>Genome sequence of the bacterium Streptomyces davawensis JCM 4913 and heterologous production of the unique antibiotic roseoflavin.</title>
        <authorList>
            <person name="Jankowitsch F."/>
            <person name="Schwarz J."/>
            <person name="Ruckert C."/>
            <person name="Gust B."/>
            <person name="Szczepanowski R."/>
            <person name="Blom J."/>
            <person name="Pelzer S."/>
            <person name="Kalinowski J."/>
            <person name="Mack M."/>
        </authorList>
    </citation>
    <scope>NUCLEOTIDE SEQUENCE [LARGE SCALE GENOMIC DNA]</scope>
    <source>
        <strain evidence="17">DSM 101723 / JCM 4913 / KCC S-0913 / 768</strain>
    </source>
</reference>
<dbReference type="InterPro" id="IPR006096">
    <property type="entry name" value="Glu/Leu/Phe/Val/Trp_DH_C"/>
</dbReference>
<dbReference type="CDD" id="cd01075">
    <property type="entry name" value="NAD_bind_Leu_Phe_Val_DH"/>
    <property type="match status" value="1"/>
</dbReference>
<dbReference type="GO" id="GO:0000166">
    <property type="term" value="F:nucleotide binding"/>
    <property type="evidence" value="ECO:0007669"/>
    <property type="project" value="UniProtKB-KW"/>
</dbReference>
<dbReference type="SMART" id="SM00839">
    <property type="entry name" value="ELFV_dehydrog"/>
    <property type="match status" value="1"/>
</dbReference>
<dbReference type="InterPro" id="IPR006097">
    <property type="entry name" value="Glu/Leu/Phe/Val/Trp_DH_dimer"/>
</dbReference>
<dbReference type="PANTHER" id="PTHR42722:SF1">
    <property type="entry name" value="VALINE DEHYDROGENASE"/>
    <property type="match status" value="1"/>
</dbReference>
<dbReference type="Pfam" id="PF00208">
    <property type="entry name" value="ELFV_dehydrog"/>
    <property type="match status" value="1"/>
</dbReference>
<evidence type="ECO:0000256" key="10">
    <source>
        <dbReference type="ARBA" id="ARBA00048547"/>
    </source>
</evidence>
<keyword evidence="7" id="KW-0101">Branched-chain amino acid catabolism</keyword>
<dbReference type="GO" id="GO:0006574">
    <property type="term" value="P:L-valine catabolic process"/>
    <property type="evidence" value="ECO:0007669"/>
    <property type="project" value="UniProtKB-UniPathway"/>
</dbReference>
<evidence type="ECO:0000256" key="14">
    <source>
        <dbReference type="SAM" id="MobiDB-lite"/>
    </source>
</evidence>
<dbReference type="SUPFAM" id="SSF53223">
    <property type="entry name" value="Aminoacid dehydrogenase-like, N-terminal domain"/>
    <property type="match status" value="1"/>
</dbReference>
<evidence type="ECO:0000256" key="7">
    <source>
        <dbReference type="ARBA" id="ARBA00022456"/>
    </source>
</evidence>
<dbReference type="HOGENOM" id="CLU_025763_0_0_11"/>
<evidence type="ECO:0000256" key="11">
    <source>
        <dbReference type="PIRSR" id="PIRSR000188-1"/>
    </source>
</evidence>
<evidence type="ECO:0000256" key="6">
    <source>
        <dbReference type="ARBA" id="ARBA00017332"/>
    </source>
</evidence>
<dbReference type="EC" id="1.4.1.23" evidence="5"/>
<protein>
    <recommendedName>
        <fullName evidence="6">Valine dehydrogenase</fullName>
        <ecNumber evidence="5">1.4.1.23</ecNumber>
    </recommendedName>
</protein>
<evidence type="ECO:0000256" key="13">
    <source>
        <dbReference type="RuleBase" id="RU004417"/>
    </source>
</evidence>
<feature type="active site" description="Proton donor/acceptor" evidence="11">
    <location>
        <position position="86"/>
    </location>
</feature>
<keyword evidence="8 13" id="KW-0560">Oxidoreductase</keyword>
<organism evidence="16 17">
    <name type="scientific">Streptomyces davaonensis (strain DSM 101723 / JCM 4913 / KCC S-0913 / 768)</name>
    <dbReference type="NCBI Taxonomy" id="1214101"/>
    <lineage>
        <taxon>Bacteria</taxon>
        <taxon>Bacillati</taxon>
        <taxon>Actinomycetota</taxon>
        <taxon>Actinomycetes</taxon>
        <taxon>Kitasatosporales</taxon>
        <taxon>Streptomycetaceae</taxon>
        <taxon>Streptomyces</taxon>
    </lineage>
</organism>
<gene>
    <name evidence="16" type="ORF">BN159_0132</name>
</gene>
<feature type="region of interest" description="Disordered" evidence="14">
    <location>
        <begin position="351"/>
        <end position="391"/>
    </location>
</feature>
<dbReference type="InterPro" id="IPR016211">
    <property type="entry name" value="Glu/Phe/Leu/Val/Trp_DH_bac/arc"/>
</dbReference>
<name>K4QSE5_STRDJ</name>
<dbReference type="STRING" id="1214101.BN159_0132"/>
<accession>K4QSE5</accession>
<comment type="subunit">
    <text evidence="4">Homodimer.</text>
</comment>
<dbReference type="eggNOG" id="COG0334">
    <property type="taxonomic scope" value="Bacteria"/>
</dbReference>
<dbReference type="OrthoDB" id="9803297at2"/>
<dbReference type="InterPro" id="IPR046346">
    <property type="entry name" value="Aminoacid_DH-like_N_sf"/>
</dbReference>
<dbReference type="GO" id="GO:0005737">
    <property type="term" value="C:cytoplasm"/>
    <property type="evidence" value="ECO:0007669"/>
    <property type="project" value="UniProtKB-SubCell"/>
</dbReference>